<reference evidence="2 4" key="2">
    <citation type="submission" date="2018-08" db="EMBL/GenBank/DDBJ databases">
        <title>Genomic Encyclopedia of Archaeal and Bacterial Type Strains, Phase II (KMG-II): from individual species to whole genera.</title>
        <authorList>
            <person name="Goeker M."/>
        </authorList>
    </citation>
    <scope>NUCLEOTIDE SEQUENCE [LARGE SCALE GENOMIC DNA]</scope>
    <source>
        <strain evidence="2 4">DSM 2261</strain>
    </source>
</reference>
<dbReference type="AlphaFoldDB" id="A0AAC8Q3E3"/>
<dbReference type="KEGG" id="age:AA314_01287"/>
<dbReference type="EMBL" id="CP011509">
    <property type="protein sequence ID" value="AKI99660.1"/>
    <property type="molecule type" value="Genomic_DNA"/>
</dbReference>
<evidence type="ECO:0000313" key="2">
    <source>
        <dbReference type="EMBL" id="REG27808.1"/>
    </source>
</evidence>
<dbReference type="EMBL" id="QUMU01000009">
    <property type="protein sequence ID" value="REG27808.1"/>
    <property type="molecule type" value="Genomic_DNA"/>
</dbReference>
<dbReference type="Proteomes" id="UP000256345">
    <property type="component" value="Unassembled WGS sequence"/>
</dbReference>
<evidence type="ECO:0000313" key="1">
    <source>
        <dbReference type="EMBL" id="AKI99660.1"/>
    </source>
</evidence>
<dbReference type="RefSeq" id="WP_047854701.1">
    <property type="nucleotide sequence ID" value="NZ_CP011509.1"/>
</dbReference>
<dbReference type="Pfam" id="PF19458">
    <property type="entry name" value="DUF5995"/>
    <property type="match status" value="1"/>
</dbReference>
<proteinExistence type="predicted"/>
<dbReference type="InterPro" id="IPR046037">
    <property type="entry name" value="DUF5995"/>
</dbReference>
<gene>
    <name evidence="1" type="ORF">AA314_01287</name>
    <name evidence="2" type="ORF">ATI61_109145</name>
</gene>
<evidence type="ECO:0000313" key="4">
    <source>
        <dbReference type="Proteomes" id="UP000256345"/>
    </source>
</evidence>
<accession>A0AAC8Q3E3</accession>
<evidence type="ECO:0000313" key="3">
    <source>
        <dbReference type="Proteomes" id="UP000035579"/>
    </source>
</evidence>
<reference evidence="1 3" key="1">
    <citation type="submission" date="2015-05" db="EMBL/GenBank/DDBJ databases">
        <title>Genome assembly of Archangium gephyra DSM 2261.</title>
        <authorList>
            <person name="Sharma G."/>
            <person name="Subramanian S."/>
        </authorList>
    </citation>
    <scope>NUCLEOTIDE SEQUENCE [LARGE SCALE GENOMIC DNA]</scope>
    <source>
        <strain evidence="1 3">DSM 2261</strain>
    </source>
</reference>
<name>A0AAC8Q3E3_9BACT</name>
<keyword evidence="4" id="KW-1185">Reference proteome</keyword>
<protein>
    <submittedName>
        <fullName evidence="1">Uncharacterized protein</fullName>
    </submittedName>
</protein>
<dbReference type="Proteomes" id="UP000035579">
    <property type="component" value="Chromosome"/>
</dbReference>
<organism evidence="1 3">
    <name type="scientific">Archangium gephyra</name>
    <dbReference type="NCBI Taxonomy" id="48"/>
    <lineage>
        <taxon>Bacteria</taxon>
        <taxon>Pseudomonadati</taxon>
        <taxon>Myxococcota</taxon>
        <taxon>Myxococcia</taxon>
        <taxon>Myxococcales</taxon>
        <taxon>Cystobacterineae</taxon>
        <taxon>Archangiaceae</taxon>
        <taxon>Archangium</taxon>
    </lineage>
</organism>
<sequence length="320" mass="36354">MADTFTASKLTCGSDCKDARHRPRNTGEALLCMKKELEQLYACNDGRAIFLRAYFVMTTQVNAAVHGTGDFERTGPIFFDPAWVDRLAGRFSALYFESLTRSRACYPDNKPICAAWGMAMEQAARPRPSIVQCMLLGINAHINFDLAQGIHEVVREDLRRLQQDVKDPAARDRRAAELMARWKFDHDQMNNVLVRTNPKIQEILGREFRGAMGLLSKMGGLFDELLTSTGLRYYRDRVWNNVLGLLAAGPEELEKVKMRLGWESQQMAEFLIKGGWVNNAVYRLDRGMRRGRVEGRFQPELDGLEVHAGGSLGHRLQRPF</sequence>